<dbReference type="Proteomes" id="UP000814176">
    <property type="component" value="Unassembled WGS sequence"/>
</dbReference>
<accession>A0ABQ8K0J2</accession>
<gene>
    <name evidence="2" type="ORF">C8Q71DRAFT_681820</name>
</gene>
<organism evidence="2 3">
    <name type="scientific">Rhodofomes roseus</name>
    <dbReference type="NCBI Taxonomy" id="34475"/>
    <lineage>
        <taxon>Eukaryota</taxon>
        <taxon>Fungi</taxon>
        <taxon>Dikarya</taxon>
        <taxon>Basidiomycota</taxon>
        <taxon>Agaricomycotina</taxon>
        <taxon>Agaricomycetes</taxon>
        <taxon>Polyporales</taxon>
        <taxon>Rhodofomes</taxon>
    </lineage>
</organism>
<dbReference type="GeneID" id="72000489"/>
<protein>
    <submittedName>
        <fullName evidence="2">Uncharacterized protein</fullName>
    </submittedName>
</protein>
<dbReference type="RefSeq" id="XP_047773335.1">
    <property type="nucleotide sequence ID" value="XM_047919757.1"/>
</dbReference>
<feature type="non-terminal residue" evidence="2">
    <location>
        <position position="194"/>
    </location>
</feature>
<evidence type="ECO:0000313" key="2">
    <source>
        <dbReference type="EMBL" id="KAH9829972.1"/>
    </source>
</evidence>
<dbReference type="EMBL" id="JADCUA010000034">
    <property type="protein sequence ID" value="KAH9829972.1"/>
    <property type="molecule type" value="Genomic_DNA"/>
</dbReference>
<proteinExistence type="predicted"/>
<comment type="caution">
    <text evidence="2">The sequence shown here is derived from an EMBL/GenBank/DDBJ whole genome shotgun (WGS) entry which is preliminary data.</text>
</comment>
<sequence>MLKTAKKYKASFAAIKLDRHLKEQLPIWYHISATKELRRLDNTSLSKCLRRVHNVKTVADIARATRHDALIQTNEGEADEKCPCDQCEMDRQMGCKDPLRCRDAAGRLLNRLEQKWNPAERSPNDGLTLTTKKLKENMEALDKDKAATFNPSVTERGGLSEAFRVFVDNENIDNPPAVRPRRGISIEPERVSAY</sequence>
<feature type="region of interest" description="Disordered" evidence="1">
    <location>
        <begin position="172"/>
        <end position="194"/>
    </location>
</feature>
<reference evidence="2 3" key="1">
    <citation type="journal article" date="2021" name="Environ. Microbiol.">
        <title>Gene family expansions and transcriptome signatures uncover fungal adaptations to wood decay.</title>
        <authorList>
            <person name="Hage H."/>
            <person name="Miyauchi S."/>
            <person name="Viragh M."/>
            <person name="Drula E."/>
            <person name="Min B."/>
            <person name="Chaduli D."/>
            <person name="Navarro D."/>
            <person name="Favel A."/>
            <person name="Norest M."/>
            <person name="Lesage-Meessen L."/>
            <person name="Balint B."/>
            <person name="Merenyi Z."/>
            <person name="de Eugenio L."/>
            <person name="Morin E."/>
            <person name="Martinez A.T."/>
            <person name="Baldrian P."/>
            <person name="Stursova M."/>
            <person name="Martinez M.J."/>
            <person name="Novotny C."/>
            <person name="Magnuson J.K."/>
            <person name="Spatafora J.W."/>
            <person name="Maurice S."/>
            <person name="Pangilinan J."/>
            <person name="Andreopoulos W."/>
            <person name="LaButti K."/>
            <person name="Hundley H."/>
            <person name="Na H."/>
            <person name="Kuo A."/>
            <person name="Barry K."/>
            <person name="Lipzen A."/>
            <person name="Henrissat B."/>
            <person name="Riley R."/>
            <person name="Ahrendt S."/>
            <person name="Nagy L.G."/>
            <person name="Grigoriev I.V."/>
            <person name="Martin F."/>
            <person name="Rosso M.N."/>
        </authorList>
    </citation>
    <scope>NUCLEOTIDE SEQUENCE [LARGE SCALE GENOMIC DNA]</scope>
    <source>
        <strain evidence="2 3">CIRM-BRFM 1785</strain>
    </source>
</reference>
<evidence type="ECO:0000313" key="3">
    <source>
        <dbReference type="Proteomes" id="UP000814176"/>
    </source>
</evidence>
<name>A0ABQ8K0J2_9APHY</name>
<keyword evidence="3" id="KW-1185">Reference proteome</keyword>
<evidence type="ECO:0000256" key="1">
    <source>
        <dbReference type="SAM" id="MobiDB-lite"/>
    </source>
</evidence>